<dbReference type="KEGG" id="ppel:H6H00_10220"/>
<protein>
    <submittedName>
        <fullName evidence="1">XRE family transcriptional regulator</fullName>
    </submittedName>
</protein>
<evidence type="ECO:0000313" key="2">
    <source>
        <dbReference type="Proteomes" id="UP000515728"/>
    </source>
</evidence>
<name>A0A7G7MN69_9PSEU</name>
<gene>
    <name evidence="1" type="ORF">H6H00_10220</name>
</gene>
<dbReference type="RefSeq" id="WP_185721052.1">
    <property type="nucleotide sequence ID" value="NZ_BAAAWI010000001.1"/>
</dbReference>
<keyword evidence="2" id="KW-1185">Reference proteome</keyword>
<sequence length="103" mass="11264">MAEIDMTQADLAARAGVALMTVRELQQNLQPRRRNPRTLAAVSEALGWPGDQIARILEGQPTADVDQDDPVLAELDAVKADLTAIYRRLDAIERRLGTGDEPS</sequence>
<proteinExistence type="predicted"/>
<dbReference type="Proteomes" id="UP000515728">
    <property type="component" value="Chromosome"/>
</dbReference>
<dbReference type="GO" id="GO:0003677">
    <property type="term" value="F:DNA binding"/>
    <property type="evidence" value="ECO:0007669"/>
    <property type="project" value="InterPro"/>
</dbReference>
<dbReference type="InterPro" id="IPR010982">
    <property type="entry name" value="Lambda_DNA-bd_dom_sf"/>
</dbReference>
<dbReference type="AlphaFoldDB" id="A0A7G7MN69"/>
<dbReference type="EMBL" id="CP060131">
    <property type="protein sequence ID" value="QNG54230.1"/>
    <property type="molecule type" value="Genomic_DNA"/>
</dbReference>
<evidence type="ECO:0000313" key="1">
    <source>
        <dbReference type="EMBL" id="QNG54230.1"/>
    </source>
</evidence>
<dbReference type="Gene3D" id="1.10.260.40">
    <property type="entry name" value="lambda repressor-like DNA-binding domains"/>
    <property type="match status" value="1"/>
</dbReference>
<reference evidence="1 2" key="1">
    <citation type="submission" date="2020-08" db="EMBL/GenBank/DDBJ databases">
        <authorList>
            <person name="Mo P."/>
        </authorList>
    </citation>
    <scope>NUCLEOTIDE SEQUENCE [LARGE SCALE GENOMIC DNA]</scope>
    <source>
        <strain evidence="1 2">CGMCC 4.1532</strain>
    </source>
</reference>
<organism evidence="1 2">
    <name type="scientific">Pseudonocardia petroleophila</name>
    <dbReference type="NCBI Taxonomy" id="37331"/>
    <lineage>
        <taxon>Bacteria</taxon>
        <taxon>Bacillati</taxon>
        <taxon>Actinomycetota</taxon>
        <taxon>Actinomycetes</taxon>
        <taxon>Pseudonocardiales</taxon>
        <taxon>Pseudonocardiaceae</taxon>
        <taxon>Pseudonocardia</taxon>
    </lineage>
</organism>
<accession>A0A7G7MN69</accession>